<comment type="caution">
    <text evidence="2">The sequence shown here is derived from an EMBL/GenBank/DDBJ whole genome shotgun (WGS) entry which is preliminary data.</text>
</comment>
<feature type="non-terminal residue" evidence="2">
    <location>
        <position position="165"/>
    </location>
</feature>
<gene>
    <name evidence="2" type="ORF">IRJ41_024136</name>
</gene>
<accession>A0A9W8CC80</accession>
<protein>
    <submittedName>
        <fullName evidence="2">Uncharacterized protein</fullName>
    </submittedName>
</protein>
<sequence length="165" mass="18887">DFAKKELEWECTDWSCWMLIVVQTEVTAFDRCWDQPWTPRRSKAATMVDSVFCLAGESSKTSGQTLSRHHGRPKSFLLKTPAPSQQGPAEYPNADTQVHTHRQTYNPHACARLGLCHLLTEKKMTGANAVVLTLVVVMHQGQTHYLHPDLRFLLGRKMVWKRNEK</sequence>
<evidence type="ECO:0000313" key="3">
    <source>
        <dbReference type="Proteomes" id="UP001059041"/>
    </source>
</evidence>
<feature type="region of interest" description="Disordered" evidence="1">
    <location>
        <begin position="61"/>
        <end position="93"/>
    </location>
</feature>
<name>A0A9W8CC80_TRIRA</name>
<keyword evidence="3" id="KW-1185">Reference proteome</keyword>
<reference evidence="2" key="1">
    <citation type="submission" date="2021-02" db="EMBL/GenBank/DDBJ databases">
        <title>Comparative genomics reveals that relaxation of natural selection precedes convergent phenotypic evolution of cavefish.</title>
        <authorList>
            <person name="Peng Z."/>
        </authorList>
    </citation>
    <scope>NUCLEOTIDE SEQUENCE</scope>
    <source>
        <tissue evidence="2">Muscle</tissue>
    </source>
</reference>
<evidence type="ECO:0000256" key="1">
    <source>
        <dbReference type="SAM" id="MobiDB-lite"/>
    </source>
</evidence>
<organism evidence="2 3">
    <name type="scientific">Triplophysa rosa</name>
    <name type="common">Cave loach</name>
    <dbReference type="NCBI Taxonomy" id="992332"/>
    <lineage>
        <taxon>Eukaryota</taxon>
        <taxon>Metazoa</taxon>
        <taxon>Chordata</taxon>
        <taxon>Craniata</taxon>
        <taxon>Vertebrata</taxon>
        <taxon>Euteleostomi</taxon>
        <taxon>Actinopterygii</taxon>
        <taxon>Neopterygii</taxon>
        <taxon>Teleostei</taxon>
        <taxon>Ostariophysi</taxon>
        <taxon>Cypriniformes</taxon>
        <taxon>Nemacheilidae</taxon>
        <taxon>Triplophysa</taxon>
    </lineage>
</organism>
<proteinExistence type="predicted"/>
<dbReference type="EMBL" id="JAFHDT010000001">
    <property type="protein sequence ID" value="KAI7814870.1"/>
    <property type="molecule type" value="Genomic_DNA"/>
</dbReference>
<dbReference type="AlphaFoldDB" id="A0A9W8CC80"/>
<feature type="non-terminal residue" evidence="2">
    <location>
        <position position="1"/>
    </location>
</feature>
<evidence type="ECO:0000313" key="2">
    <source>
        <dbReference type="EMBL" id="KAI7814870.1"/>
    </source>
</evidence>
<dbReference type="Proteomes" id="UP001059041">
    <property type="component" value="Linkage Group LG1"/>
</dbReference>